<evidence type="ECO:0000313" key="2">
    <source>
        <dbReference type="Proteomes" id="UP000593567"/>
    </source>
</evidence>
<sequence length="125" mass="13820">MCKCVSRNTTNSSETKDTGYKANLTTDIIFCDHNKLMESGTSQYLKSTSNSYPKSSLPFSHFAEVVDNPSMKVMFSSSYTNTHAQPSAVNSSYFLPLSNFDFVSIEMAGNNLASLAPDFFEHQGM</sequence>
<organism evidence="1 2">
    <name type="scientific">Bugula neritina</name>
    <name type="common">Brown bryozoan</name>
    <name type="synonym">Sertularia neritina</name>
    <dbReference type="NCBI Taxonomy" id="10212"/>
    <lineage>
        <taxon>Eukaryota</taxon>
        <taxon>Metazoa</taxon>
        <taxon>Spiralia</taxon>
        <taxon>Lophotrochozoa</taxon>
        <taxon>Bryozoa</taxon>
        <taxon>Gymnolaemata</taxon>
        <taxon>Cheilostomatida</taxon>
        <taxon>Flustrina</taxon>
        <taxon>Buguloidea</taxon>
        <taxon>Bugulidae</taxon>
        <taxon>Bugula</taxon>
    </lineage>
</organism>
<comment type="caution">
    <text evidence="1">The sequence shown here is derived from an EMBL/GenBank/DDBJ whole genome shotgun (WGS) entry which is preliminary data.</text>
</comment>
<protein>
    <submittedName>
        <fullName evidence="1">Uncharacterized protein</fullName>
    </submittedName>
</protein>
<evidence type="ECO:0000313" key="1">
    <source>
        <dbReference type="EMBL" id="KAF6024586.1"/>
    </source>
</evidence>
<dbReference type="AlphaFoldDB" id="A0A7J7JG28"/>
<keyword evidence="2" id="KW-1185">Reference proteome</keyword>
<proteinExistence type="predicted"/>
<name>A0A7J7JG28_BUGNE</name>
<gene>
    <name evidence="1" type="ORF">EB796_017146</name>
</gene>
<dbReference type="EMBL" id="VXIV02002559">
    <property type="protein sequence ID" value="KAF6024586.1"/>
    <property type="molecule type" value="Genomic_DNA"/>
</dbReference>
<accession>A0A7J7JG28</accession>
<dbReference type="Proteomes" id="UP000593567">
    <property type="component" value="Unassembled WGS sequence"/>
</dbReference>
<reference evidence="1" key="1">
    <citation type="submission" date="2020-06" db="EMBL/GenBank/DDBJ databases">
        <title>Draft genome of Bugula neritina, a colonial animal packing powerful symbionts and potential medicines.</title>
        <authorList>
            <person name="Rayko M."/>
        </authorList>
    </citation>
    <scope>NUCLEOTIDE SEQUENCE [LARGE SCALE GENOMIC DNA]</scope>
    <source>
        <strain evidence="1">Kwan_BN1</strain>
    </source>
</reference>